<feature type="compositionally biased region" description="Low complexity" evidence="2">
    <location>
        <begin position="32"/>
        <end position="82"/>
    </location>
</feature>
<dbReference type="SUPFAM" id="SSF103088">
    <property type="entry name" value="OmpA-like"/>
    <property type="match status" value="1"/>
</dbReference>
<feature type="domain" description="OmpA-like" evidence="4">
    <location>
        <begin position="189"/>
        <end position="304"/>
    </location>
</feature>
<dbReference type="PROSITE" id="PS51123">
    <property type="entry name" value="OMPA_2"/>
    <property type="match status" value="1"/>
</dbReference>
<dbReference type="CDD" id="cd07185">
    <property type="entry name" value="OmpA_C-like"/>
    <property type="match status" value="1"/>
</dbReference>
<feature type="chain" id="PRO_5038058738" evidence="3">
    <location>
        <begin position="22"/>
        <end position="364"/>
    </location>
</feature>
<keyword evidence="3" id="KW-0732">Signal</keyword>
<name>A0A932A982_9BACT</name>
<keyword evidence="1" id="KW-0472">Membrane</keyword>
<feature type="region of interest" description="Disordered" evidence="2">
    <location>
        <begin position="311"/>
        <end position="364"/>
    </location>
</feature>
<dbReference type="InterPro" id="IPR006665">
    <property type="entry name" value="OmpA-like"/>
</dbReference>
<feature type="region of interest" description="Disordered" evidence="2">
    <location>
        <begin position="21"/>
        <end position="88"/>
    </location>
</feature>
<organism evidence="5 6">
    <name type="scientific">Candidatus Korobacter versatilis</name>
    <dbReference type="NCBI Taxonomy" id="658062"/>
    <lineage>
        <taxon>Bacteria</taxon>
        <taxon>Pseudomonadati</taxon>
        <taxon>Acidobacteriota</taxon>
        <taxon>Terriglobia</taxon>
        <taxon>Terriglobales</taxon>
        <taxon>Candidatus Korobacteraceae</taxon>
        <taxon>Candidatus Korobacter</taxon>
    </lineage>
</organism>
<dbReference type="EMBL" id="JACPNR010000011">
    <property type="protein sequence ID" value="MBI2679007.1"/>
    <property type="molecule type" value="Genomic_DNA"/>
</dbReference>
<comment type="caution">
    <text evidence="5">The sequence shown here is derived from an EMBL/GenBank/DDBJ whole genome shotgun (WGS) entry which is preliminary data.</text>
</comment>
<evidence type="ECO:0000259" key="4">
    <source>
        <dbReference type="PROSITE" id="PS51123"/>
    </source>
</evidence>
<accession>A0A932A982</accession>
<evidence type="ECO:0000256" key="1">
    <source>
        <dbReference type="PROSITE-ProRule" id="PRU00473"/>
    </source>
</evidence>
<feature type="compositionally biased region" description="Low complexity" evidence="2">
    <location>
        <begin position="311"/>
        <end position="355"/>
    </location>
</feature>
<evidence type="ECO:0000256" key="2">
    <source>
        <dbReference type="SAM" id="MobiDB-lite"/>
    </source>
</evidence>
<dbReference type="InterPro" id="IPR036737">
    <property type="entry name" value="OmpA-like_sf"/>
</dbReference>
<dbReference type="GO" id="GO:0016020">
    <property type="term" value="C:membrane"/>
    <property type="evidence" value="ECO:0007669"/>
    <property type="project" value="UniProtKB-UniRule"/>
</dbReference>
<reference evidence="5" key="1">
    <citation type="submission" date="2020-07" db="EMBL/GenBank/DDBJ databases">
        <title>Huge and variable diversity of episymbiotic CPR bacteria and DPANN archaea in groundwater ecosystems.</title>
        <authorList>
            <person name="He C.Y."/>
            <person name="Keren R."/>
            <person name="Whittaker M."/>
            <person name="Farag I.F."/>
            <person name="Doudna J."/>
            <person name="Cate J.H.D."/>
            <person name="Banfield J.F."/>
        </authorList>
    </citation>
    <scope>NUCLEOTIDE SEQUENCE</scope>
    <source>
        <strain evidence="5">NC_groundwater_580_Pr5_B-0.1um_64_19</strain>
    </source>
</reference>
<gene>
    <name evidence="5" type="ORF">HYX28_09520</name>
</gene>
<evidence type="ECO:0000256" key="3">
    <source>
        <dbReference type="SAM" id="SignalP"/>
    </source>
</evidence>
<protein>
    <submittedName>
        <fullName evidence="5">OmpA family protein</fullName>
    </submittedName>
</protein>
<proteinExistence type="predicted"/>
<dbReference type="Proteomes" id="UP000779809">
    <property type="component" value="Unassembled WGS sequence"/>
</dbReference>
<evidence type="ECO:0000313" key="6">
    <source>
        <dbReference type="Proteomes" id="UP000779809"/>
    </source>
</evidence>
<evidence type="ECO:0000313" key="5">
    <source>
        <dbReference type="EMBL" id="MBI2679007.1"/>
    </source>
</evidence>
<feature type="signal peptide" evidence="3">
    <location>
        <begin position="1"/>
        <end position="21"/>
    </location>
</feature>
<dbReference type="Gene3D" id="3.30.1330.60">
    <property type="entry name" value="OmpA-like domain"/>
    <property type="match status" value="1"/>
</dbReference>
<sequence>MKKSYLLALPLAGLLAVPSLAQSSMPQPPPQDSQAQTSQPAQPSASQNNSAPASQSVSNAPQNDQNFQSTQTASASTTSTATGKEPLKVETREGFWGHLNPFARKKYVQRQLSPVKDRVNELDQLTAENSRMIKDTDARAQEGIRVATLKATEADQHAIDAGNRAALAHQTATQASTRLQTVETVVTNLDQYQAANELEIKFRPGQSVLSKRAKDALDDVAESMKDQKGYIVEVQGFSSGSGAAALANSQKMAQAVVRYLVINHEVPVYRVYTVGMGNAKVTDADGKVVRTRGGRVEVRLLKNGIADLQQSASMAAPPSSSVGSNQQGGVSGSISAQPQQNNMQQQPSSTAAPASNQPPPQPKH</sequence>
<dbReference type="Pfam" id="PF00691">
    <property type="entry name" value="OmpA"/>
    <property type="match status" value="1"/>
</dbReference>
<dbReference type="AlphaFoldDB" id="A0A932A982"/>